<dbReference type="InterPro" id="IPR004883">
    <property type="entry name" value="LOB"/>
</dbReference>
<dbReference type="PANTHER" id="PTHR31301:SF103">
    <property type="entry name" value="LOB DOMAIN-CONTAINING PROTEIN 5-RELATED"/>
    <property type="match status" value="1"/>
</dbReference>
<comment type="similarity">
    <text evidence="1">Belongs to the LOB domain-containing protein family.</text>
</comment>
<dbReference type="RefSeq" id="XP_010466435.1">
    <property type="nucleotide sequence ID" value="XM_010468133.1"/>
</dbReference>
<proteinExistence type="inferred from homology"/>
<accession>A0ABM0W6M2</accession>
<dbReference type="PANTHER" id="PTHR31301">
    <property type="entry name" value="LOB DOMAIN-CONTAINING PROTEIN 4-RELATED"/>
    <property type="match status" value="1"/>
</dbReference>
<reference evidence="4" key="2">
    <citation type="submission" date="2025-08" db="UniProtKB">
        <authorList>
            <consortium name="RefSeq"/>
        </authorList>
    </citation>
    <scope>IDENTIFICATION</scope>
    <source>
        <tissue evidence="4">Leaf</tissue>
    </source>
</reference>
<dbReference type="Pfam" id="PF03195">
    <property type="entry name" value="LOB"/>
    <property type="match status" value="1"/>
</dbReference>
<sequence>MDVQVINVTRAPCALCTTKNKVCPQNCEFAPYFPGEKKNEYKNAHKLFGTPNIMKMIRSASTEKEKGMLASSILMEGTAWETDPVKGGFGIIQKLKWNILLRKLYLNELKEKIKGVEEETKLHL</sequence>
<evidence type="ECO:0000259" key="2">
    <source>
        <dbReference type="PROSITE" id="PS50891"/>
    </source>
</evidence>
<feature type="domain" description="LOB" evidence="2">
    <location>
        <begin position="11"/>
        <end position="113"/>
    </location>
</feature>
<evidence type="ECO:0000256" key="1">
    <source>
        <dbReference type="ARBA" id="ARBA00005474"/>
    </source>
</evidence>
<name>A0ABM0W6M2_CAMSA</name>
<gene>
    <name evidence="4" type="primary">LOC104746613</name>
</gene>
<organism evidence="3 4">
    <name type="scientific">Camelina sativa</name>
    <name type="common">False flax</name>
    <name type="synonym">Myagrum sativum</name>
    <dbReference type="NCBI Taxonomy" id="90675"/>
    <lineage>
        <taxon>Eukaryota</taxon>
        <taxon>Viridiplantae</taxon>
        <taxon>Streptophyta</taxon>
        <taxon>Embryophyta</taxon>
        <taxon>Tracheophyta</taxon>
        <taxon>Spermatophyta</taxon>
        <taxon>Magnoliopsida</taxon>
        <taxon>eudicotyledons</taxon>
        <taxon>Gunneridae</taxon>
        <taxon>Pentapetalae</taxon>
        <taxon>rosids</taxon>
        <taxon>malvids</taxon>
        <taxon>Brassicales</taxon>
        <taxon>Brassicaceae</taxon>
        <taxon>Camelineae</taxon>
        <taxon>Camelina</taxon>
    </lineage>
</organism>
<reference evidence="3" key="1">
    <citation type="journal article" date="2014" name="Nat. Commun.">
        <title>The emerging biofuel crop Camelina sativa retains a highly undifferentiated hexaploid genome structure.</title>
        <authorList>
            <person name="Kagale S."/>
            <person name="Koh C."/>
            <person name="Nixon J."/>
            <person name="Bollina V."/>
            <person name="Clarke W.E."/>
            <person name="Tuteja R."/>
            <person name="Spillane C."/>
            <person name="Robinson S.J."/>
            <person name="Links M.G."/>
            <person name="Clarke C."/>
            <person name="Higgins E.E."/>
            <person name="Huebert T."/>
            <person name="Sharpe A.G."/>
            <person name="Parkin I.A."/>
        </authorList>
    </citation>
    <scope>NUCLEOTIDE SEQUENCE [LARGE SCALE GENOMIC DNA]</scope>
    <source>
        <strain evidence="3">cv. DH55</strain>
    </source>
</reference>
<evidence type="ECO:0000313" key="4">
    <source>
        <dbReference type="RefSeq" id="XP_010466435.1"/>
    </source>
</evidence>
<evidence type="ECO:0000313" key="3">
    <source>
        <dbReference type="Proteomes" id="UP000694864"/>
    </source>
</evidence>
<dbReference type="Proteomes" id="UP000694864">
    <property type="component" value="Chromosome 15"/>
</dbReference>
<protein>
    <submittedName>
        <fullName evidence="4">LOB domain-containing protein 9-like</fullName>
    </submittedName>
</protein>
<dbReference type="GeneID" id="104746613"/>
<dbReference type="PROSITE" id="PS50891">
    <property type="entry name" value="LOB"/>
    <property type="match status" value="1"/>
</dbReference>
<keyword evidence="3" id="KW-1185">Reference proteome</keyword>